<gene>
    <name evidence="1" type="ORF">PEV8663_00300</name>
</gene>
<accession>A0A238JTE5</accession>
<evidence type="ECO:0000313" key="1">
    <source>
        <dbReference type="EMBL" id="SMX33753.1"/>
    </source>
</evidence>
<organism evidence="1 2">
    <name type="scientific">Pelagimonas varians</name>
    <dbReference type="NCBI Taxonomy" id="696760"/>
    <lineage>
        <taxon>Bacteria</taxon>
        <taxon>Pseudomonadati</taxon>
        <taxon>Pseudomonadota</taxon>
        <taxon>Alphaproteobacteria</taxon>
        <taxon>Rhodobacterales</taxon>
        <taxon>Roseobacteraceae</taxon>
        <taxon>Pelagimonas</taxon>
    </lineage>
</organism>
<reference evidence="1 2" key="1">
    <citation type="submission" date="2017-05" db="EMBL/GenBank/DDBJ databases">
        <authorList>
            <person name="Song R."/>
            <person name="Chenine A.L."/>
            <person name="Ruprecht R.M."/>
        </authorList>
    </citation>
    <scope>NUCLEOTIDE SEQUENCE [LARGE SCALE GENOMIC DNA]</scope>
    <source>
        <strain evidence="1 2">CECT 8663</strain>
    </source>
</reference>
<name>A0A238JTE5_9RHOB</name>
<evidence type="ECO:0000313" key="2">
    <source>
        <dbReference type="Proteomes" id="UP000220836"/>
    </source>
</evidence>
<sequence>MWLSPQNWSFHIAKALVGAVPGSVYDGVADNTLAHDDLDLEFNASDQVELTHLWIQSINVDEPLVFQA</sequence>
<dbReference type="Proteomes" id="UP000220836">
    <property type="component" value="Unassembled WGS sequence"/>
</dbReference>
<dbReference type="AlphaFoldDB" id="A0A238JTE5"/>
<dbReference type="EMBL" id="FXYH01000001">
    <property type="protein sequence ID" value="SMX33753.1"/>
    <property type="molecule type" value="Genomic_DNA"/>
</dbReference>
<keyword evidence="2" id="KW-1185">Reference proteome</keyword>
<proteinExistence type="predicted"/>
<protein>
    <submittedName>
        <fullName evidence="1">Uncharacterized protein</fullName>
    </submittedName>
</protein>